<proteinExistence type="predicted"/>
<dbReference type="GO" id="GO:0032259">
    <property type="term" value="P:methylation"/>
    <property type="evidence" value="ECO:0007669"/>
    <property type="project" value="UniProtKB-KW"/>
</dbReference>
<dbReference type="InterPro" id="IPR029063">
    <property type="entry name" value="SAM-dependent_MTases_sf"/>
</dbReference>
<keyword evidence="1 2" id="KW-0808">Transferase</keyword>
<evidence type="ECO:0000256" key="1">
    <source>
        <dbReference type="ARBA" id="ARBA00022679"/>
    </source>
</evidence>
<dbReference type="PANTHER" id="PTHR43861">
    <property type="entry name" value="TRANS-ACONITATE 2-METHYLTRANSFERASE-RELATED"/>
    <property type="match status" value="1"/>
</dbReference>
<name>A0A077LUE6_9MICO</name>
<dbReference type="Pfam" id="PF13489">
    <property type="entry name" value="Methyltransf_23"/>
    <property type="match status" value="1"/>
</dbReference>
<evidence type="ECO:0000313" key="3">
    <source>
        <dbReference type="Proteomes" id="UP000035721"/>
    </source>
</evidence>
<sequence>MTTTPSAPSVATSYALGRTTEEYDRVRRQAELWEAATERVLDRVDLPEGARCLDAGCGPGVTMRQLAQRVGPDGLVVGIDSDAELGALGVRLLHEAGHRQCAFHVHDLRSDDPVPGGPFDLVYVRLVLFHLPHRGEVLTRLWDAVRPGGTLVVQDYDLSVVSAVPQLPSAQAVCDLLLRAFSAAGCEVRVGSLLPRLFDVAGIGRPDGTDVAGRLDPLATAGRMLEGTFRSLLPAAIAHDLVTESDAEMLLVRLADDMTADPEHPLLWPLLVGAWKRKPA</sequence>
<dbReference type="CDD" id="cd02440">
    <property type="entry name" value="AdoMet_MTases"/>
    <property type="match status" value="1"/>
</dbReference>
<reference evidence="2 3" key="1">
    <citation type="journal article" date="2013" name="ISME J.">
        <title>A metabolic model for members of the genus Tetrasphaera involved in enhanced biological phosphorus removal.</title>
        <authorList>
            <person name="Kristiansen R."/>
            <person name="Nguyen H.T.T."/>
            <person name="Saunders A.M."/>
            <person name="Nielsen J.L."/>
            <person name="Wimmer R."/>
            <person name="Le V.Q."/>
            <person name="McIlroy S.J."/>
            <person name="Petrovski S."/>
            <person name="Seviour R.J."/>
            <person name="Calteau A."/>
            <person name="Nielsen K.L."/>
            <person name="Nielsen P.H."/>
        </authorList>
    </citation>
    <scope>NUCLEOTIDE SEQUENCE [LARGE SCALE GENOMIC DNA]</scope>
    <source>
        <strain evidence="2 3">T1-X7</strain>
    </source>
</reference>
<dbReference type="EMBL" id="CAJB01000107">
    <property type="protein sequence ID" value="CCH77433.1"/>
    <property type="molecule type" value="Genomic_DNA"/>
</dbReference>
<dbReference type="RefSeq" id="WP_048554394.1">
    <property type="nucleotide sequence ID" value="NZ_HF570958.1"/>
</dbReference>
<organism evidence="2 3">
    <name type="scientific">Nostocoides japonicum T1-X7</name>
    <dbReference type="NCBI Taxonomy" id="1194083"/>
    <lineage>
        <taxon>Bacteria</taxon>
        <taxon>Bacillati</taxon>
        <taxon>Actinomycetota</taxon>
        <taxon>Actinomycetes</taxon>
        <taxon>Micrococcales</taxon>
        <taxon>Intrasporangiaceae</taxon>
        <taxon>Nostocoides</taxon>
    </lineage>
</organism>
<dbReference type="SUPFAM" id="SSF53335">
    <property type="entry name" value="S-adenosyl-L-methionine-dependent methyltransferases"/>
    <property type="match status" value="1"/>
</dbReference>
<keyword evidence="2" id="KW-0489">Methyltransferase</keyword>
<comment type="caution">
    <text evidence="2">The sequence shown here is derived from an EMBL/GenBank/DDBJ whole genome shotgun (WGS) entry which is preliminary data.</text>
</comment>
<evidence type="ECO:0000313" key="2">
    <source>
        <dbReference type="EMBL" id="CCH77433.1"/>
    </source>
</evidence>
<dbReference type="PANTHER" id="PTHR43861:SF3">
    <property type="entry name" value="PUTATIVE (AFU_ORTHOLOGUE AFUA_2G14390)-RELATED"/>
    <property type="match status" value="1"/>
</dbReference>
<dbReference type="STRING" id="1194083.BN12_1950008"/>
<accession>A0A077LUE6</accession>
<dbReference type="GO" id="GO:0008168">
    <property type="term" value="F:methyltransferase activity"/>
    <property type="evidence" value="ECO:0007669"/>
    <property type="project" value="UniProtKB-KW"/>
</dbReference>
<dbReference type="Gene3D" id="3.40.50.150">
    <property type="entry name" value="Vaccinia Virus protein VP39"/>
    <property type="match status" value="1"/>
</dbReference>
<protein>
    <submittedName>
        <fullName evidence="2">Putative Methyltransferase type 11</fullName>
    </submittedName>
</protein>
<keyword evidence="3" id="KW-1185">Reference proteome</keyword>
<gene>
    <name evidence="2" type="ORF">BN12_1950008</name>
</gene>
<dbReference type="AlphaFoldDB" id="A0A077LUE6"/>
<dbReference type="Proteomes" id="UP000035721">
    <property type="component" value="Unassembled WGS sequence"/>
</dbReference>